<gene>
    <name evidence="1" type="ORF">H4W81_002569</name>
</gene>
<proteinExistence type="predicted"/>
<dbReference type="Proteomes" id="UP000661607">
    <property type="component" value="Unassembled WGS sequence"/>
</dbReference>
<organism evidence="1 2">
    <name type="scientific">Nonomuraea africana</name>
    <dbReference type="NCBI Taxonomy" id="46171"/>
    <lineage>
        <taxon>Bacteria</taxon>
        <taxon>Bacillati</taxon>
        <taxon>Actinomycetota</taxon>
        <taxon>Actinomycetes</taxon>
        <taxon>Streptosporangiales</taxon>
        <taxon>Streptosporangiaceae</taxon>
        <taxon>Nonomuraea</taxon>
    </lineage>
</organism>
<dbReference type="EMBL" id="JADBEF010000001">
    <property type="protein sequence ID" value="MBE1559790.1"/>
    <property type="molecule type" value="Genomic_DNA"/>
</dbReference>
<dbReference type="Gene3D" id="2.60.120.10">
    <property type="entry name" value="Jelly Rolls"/>
    <property type="match status" value="1"/>
</dbReference>
<sequence>MTLIRSADARRTETPAAVMTTLASPSQGGATLALWRVEMQPAAQGPVHLIDAEQVWALMAGEATITVDSEDLYLGPGDTAILVADVPRQVTAGPQGFTAVVTAPAGARAGVPGSTDKVIPPWIA</sequence>
<evidence type="ECO:0000313" key="1">
    <source>
        <dbReference type="EMBL" id="MBE1559790.1"/>
    </source>
</evidence>
<accession>A0ABR9KCQ9</accession>
<dbReference type="SUPFAM" id="SSF51182">
    <property type="entry name" value="RmlC-like cupins"/>
    <property type="match status" value="1"/>
</dbReference>
<dbReference type="InterPro" id="IPR011051">
    <property type="entry name" value="RmlC_Cupin_sf"/>
</dbReference>
<comment type="caution">
    <text evidence="1">The sequence shown here is derived from an EMBL/GenBank/DDBJ whole genome shotgun (WGS) entry which is preliminary data.</text>
</comment>
<protein>
    <submittedName>
        <fullName evidence="1">Quercetin dioxygenase-like cupin family protein</fullName>
    </submittedName>
</protein>
<keyword evidence="2" id="KW-1185">Reference proteome</keyword>
<name>A0ABR9KCQ9_9ACTN</name>
<evidence type="ECO:0000313" key="2">
    <source>
        <dbReference type="Proteomes" id="UP000661607"/>
    </source>
</evidence>
<reference evidence="1 2" key="1">
    <citation type="submission" date="2020-10" db="EMBL/GenBank/DDBJ databases">
        <title>Sequencing the genomes of 1000 actinobacteria strains.</title>
        <authorList>
            <person name="Klenk H.-P."/>
        </authorList>
    </citation>
    <scope>NUCLEOTIDE SEQUENCE [LARGE SCALE GENOMIC DNA]</scope>
    <source>
        <strain evidence="1 2">DSM 43748</strain>
    </source>
</reference>
<dbReference type="InterPro" id="IPR014710">
    <property type="entry name" value="RmlC-like_jellyroll"/>
</dbReference>